<keyword evidence="1" id="KW-1133">Transmembrane helix</keyword>
<organism evidence="2 3">
    <name type="scientific">Diceros bicornis minor</name>
    <name type="common">South-central black rhinoceros</name>
    <dbReference type="NCBI Taxonomy" id="77932"/>
    <lineage>
        <taxon>Eukaryota</taxon>
        <taxon>Metazoa</taxon>
        <taxon>Chordata</taxon>
        <taxon>Craniata</taxon>
        <taxon>Vertebrata</taxon>
        <taxon>Euteleostomi</taxon>
        <taxon>Mammalia</taxon>
        <taxon>Eutheria</taxon>
        <taxon>Laurasiatheria</taxon>
        <taxon>Perissodactyla</taxon>
        <taxon>Rhinocerotidae</taxon>
        <taxon>Diceros</taxon>
    </lineage>
</organism>
<dbReference type="GO" id="GO:0005787">
    <property type="term" value="C:signal peptidase complex"/>
    <property type="evidence" value="ECO:0007669"/>
    <property type="project" value="TreeGrafter"/>
</dbReference>
<keyword evidence="3" id="KW-1185">Reference proteome</keyword>
<gene>
    <name evidence="2" type="ORF">HPG69_004662</name>
</gene>
<evidence type="ECO:0000313" key="3">
    <source>
        <dbReference type="Proteomes" id="UP000551758"/>
    </source>
</evidence>
<comment type="caution">
    <text evidence="2">The sequence shown here is derived from an EMBL/GenBank/DDBJ whole genome shotgun (WGS) entry which is preliminary data.</text>
</comment>
<dbReference type="Proteomes" id="UP000551758">
    <property type="component" value="Unassembled WGS sequence"/>
</dbReference>
<evidence type="ECO:0000313" key="2">
    <source>
        <dbReference type="EMBL" id="KAF5910575.1"/>
    </source>
</evidence>
<dbReference type="AlphaFoldDB" id="A0A7J7E482"/>
<keyword evidence="1" id="KW-0812">Transmembrane</keyword>
<dbReference type="GO" id="GO:0008233">
    <property type="term" value="F:peptidase activity"/>
    <property type="evidence" value="ECO:0007669"/>
    <property type="project" value="InterPro"/>
</dbReference>
<reference evidence="2 3" key="1">
    <citation type="journal article" date="2020" name="Mol. Biol. Evol.">
        <title>Interspecific Gene Flow and the Evolution of Specialization in Black and White Rhinoceros.</title>
        <authorList>
            <person name="Moodley Y."/>
            <person name="Westbury M.V."/>
            <person name="Russo I.M."/>
            <person name="Gopalakrishnan S."/>
            <person name="Rakotoarivelo A."/>
            <person name="Olsen R.A."/>
            <person name="Prost S."/>
            <person name="Tunstall T."/>
            <person name="Ryder O.A."/>
            <person name="Dalen L."/>
            <person name="Bruford M.W."/>
        </authorList>
    </citation>
    <scope>NUCLEOTIDE SEQUENCE [LARGE SCALE GENOMIC DNA]</scope>
    <source>
        <strain evidence="2">SBR-YM</strain>
        <tissue evidence="2">Skin</tissue>
    </source>
</reference>
<keyword evidence="1" id="KW-0472">Membrane</keyword>
<dbReference type="PANTHER" id="PTHR10806:SF12">
    <property type="entry name" value="SIGNAL PEPTIDASE COMPLEX CATALYTIC SUBUNIT SEC11C"/>
    <property type="match status" value="1"/>
</dbReference>
<protein>
    <submittedName>
        <fullName evidence="2">Uncharacterized protein</fullName>
    </submittedName>
</protein>
<accession>A0A7J7E482</accession>
<dbReference type="PANTHER" id="PTHR10806">
    <property type="entry name" value="SIGNAL PEPTIDASE COMPLEX CATALYTIC SUBUNIT SEC11"/>
    <property type="match status" value="1"/>
</dbReference>
<dbReference type="EMBL" id="JACDTQ010004070">
    <property type="protein sequence ID" value="KAF5910575.1"/>
    <property type="molecule type" value="Genomic_DNA"/>
</dbReference>
<dbReference type="InterPro" id="IPR001733">
    <property type="entry name" value="Peptidase_S26B"/>
</dbReference>
<feature type="transmembrane region" description="Helical" evidence="1">
    <location>
        <begin position="47"/>
        <end position="65"/>
    </location>
</feature>
<name>A0A7J7E482_DICBM</name>
<dbReference type="GO" id="GO:0006465">
    <property type="term" value="P:signal peptide processing"/>
    <property type="evidence" value="ECO:0007669"/>
    <property type="project" value="InterPro"/>
</dbReference>
<proteinExistence type="predicted"/>
<sequence length="224" mass="24586">MSRAVCDTLSLWAVSASRDLARTLGTHLPTSGLDIFGHLRKMNKRQLYYQVLNFAMIMSSAFMIWKDLIVLTGSKSLIMVVLSGSMEPAFHRDDGWVEFSKKLGECPGSSDGTLPSSRELAPTVCRARRLRKILLRGLGVPAESGWGCGRDKETVVKLRAGQENRFYMECILGSPVGIIREANSFLPTPFHPSGCDLVVKTVCTQGHPAPRGDDVIRGDGSDCR</sequence>
<evidence type="ECO:0000256" key="1">
    <source>
        <dbReference type="SAM" id="Phobius"/>
    </source>
</evidence>